<dbReference type="PANTHER" id="PTHR15162">
    <property type="entry name" value="ASPARTOACYLASE"/>
    <property type="match status" value="1"/>
</dbReference>
<dbReference type="InterPro" id="IPR050178">
    <property type="entry name" value="AspA/AstE_fam"/>
</dbReference>
<evidence type="ECO:0000313" key="6">
    <source>
        <dbReference type="EMBL" id="QJR31166.1"/>
    </source>
</evidence>
<reference evidence="6 7" key="1">
    <citation type="submission" date="2020-05" db="EMBL/GenBank/DDBJ databases">
        <title>Compete genome of Limnobacter sp. SAORIC-580.</title>
        <authorList>
            <person name="Song J."/>
            <person name="Cho J.-C."/>
        </authorList>
    </citation>
    <scope>NUCLEOTIDE SEQUENCE [LARGE SCALE GENOMIC DNA]</scope>
    <source>
        <strain evidence="6 7">SAORIC-580</strain>
    </source>
</reference>
<dbReference type="Pfam" id="PF24827">
    <property type="entry name" value="AstE_AspA_cat"/>
    <property type="match status" value="1"/>
</dbReference>
<name>A0ABX6N9Q4_9BURK</name>
<evidence type="ECO:0000313" key="7">
    <source>
        <dbReference type="Proteomes" id="UP000501130"/>
    </source>
</evidence>
<protein>
    <submittedName>
        <fullName evidence="6">Succinylglutamate desuccinylase</fullName>
    </submittedName>
</protein>
<keyword evidence="4" id="KW-0862">Zinc</keyword>
<keyword evidence="7" id="KW-1185">Reference proteome</keyword>
<sequence>MQFPALPTIPHPLQFKSVTFTALQPGPKLIVLGAVHGNEVSGSKAILKMIQEFELGERLLIKGQLTFVPITNPLAYNRKQRNGDRNLNRNLTPTNSPVDFEDHVANWLCPLLAAHDVLLDIHSFQKGEVPFALFGPKNNNSTLESFKHESAERSLALRLGVSRFVDGWLDTYAKGVSNRVAYLKATGQSGEGLNTDPRYGMGTTECMRSSGGYAVTLECGQHDDPLGPDVAYRAISNTLLHLELIEGPSVPPVSEYQHLSLVEVNDKQHFDDQFVRAWSSFDPIRKGELIGIRQSGEEVRASRDGFIVFPNTLSQAGQEWFYVAVANQ</sequence>
<dbReference type="RefSeq" id="WP_105029930.1">
    <property type="nucleotide sequence ID" value="NZ_CP053084.1"/>
</dbReference>
<evidence type="ECO:0000256" key="4">
    <source>
        <dbReference type="ARBA" id="ARBA00022833"/>
    </source>
</evidence>
<dbReference type="Proteomes" id="UP000501130">
    <property type="component" value="Chromosome"/>
</dbReference>
<organism evidence="6 7">
    <name type="scientific">Limnobacter profundi</name>
    <dbReference type="NCBI Taxonomy" id="2732163"/>
    <lineage>
        <taxon>Bacteria</taxon>
        <taxon>Pseudomonadati</taxon>
        <taxon>Pseudomonadota</taxon>
        <taxon>Betaproteobacteria</taxon>
        <taxon>Burkholderiales</taxon>
        <taxon>Burkholderiaceae</taxon>
        <taxon>Limnobacter</taxon>
    </lineage>
</organism>
<evidence type="ECO:0000259" key="5">
    <source>
        <dbReference type="Pfam" id="PF24827"/>
    </source>
</evidence>
<dbReference type="InterPro" id="IPR055438">
    <property type="entry name" value="AstE_AspA_cat"/>
</dbReference>
<dbReference type="SUPFAM" id="SSF53187">
    <property type="entry name" value="Zn-dependent exopeptidases"/>
    <property type="match status" value="1"/>
</dbReference>
<dbReference type="Gene3D" id="3.40.630.10">
    <property type="entry name" value="Zn peptidases"/>
    <property type="match status" value="1"/>
</dbReference>
<evidence type="ECO:0000256" key="3">
    <source>
        <dbReference type="ARBA" id="ARBA00022801"/>
    </source>
</evidence>
<dbReference type="EMBL" id="CP053084">
    <property type="protein sequence ID" value="QJR31166.1"/>
    <property type="molecule type" value="Genomic_DNA"/>
</dbReference>
<keyword evidence="2" id="KW-0479">Metal-binding</keyword>
<comment type="cofactor">
    <cofactor evidence="1">
        <name>Zn(2+)</name>
        <dbReference type="ChEBI" id="CHEBI:29105"/>
    </cofactor>
</comment>
<feature type="domain" description="Succinylglutamate desuccinylase/Aspartoacylase catalytic" evidence="5">
    <location>
        <begin position="25"/>
        <end position="126"/>
    </location>
</feature>
<evidence type="ECO:0000256" key="2">
    <source>
        <dbReference type="ARBA" id="ARBA00022723"/>
    </source>
</evidence>
<evidence type="ECO:0000256" key="1">
    <source>
        <dbReference type="ARBA" id="ARBA00001947"/>
    </source>
</evidence>
<proteinExistence type="predicted"/>
<dbReference type="PANTHER" id="PTHR15162:SF7">
    <property type="entry name" value="SUCCINYLGLUTAMATE DESUCCINYLASE"/>
    <property type="match status" value="1"/>
</dbReference>
<keyword evidence="3" id="KW-0378">Hydrolase</keyword>
<gene>
    <name evidence="6" type="ORF">HKT17_11240</name>
</gene>
<accession>A0ABX6N9Q4</accession>